<feature type="compositionally biased region" description="Polar residues" evidence="1">
    <location>
        <begin position="1"/>
        <end position="14"/>
    </location>
</feature>
<comment type="caution">
    <text evidence="2">The sequence shown here is derived from an EMBL/GenBank/DDBJ whole genome shotgun (WGS) entry which is preliminary data.</text>
</comment>
<dbReference type="EMBL" id="JDVG02000466">
    <property type="protein sequence ID" value="KFB71920.1"/>
    <property type="molecule type" value="Genomic_DNA"/>
</dbReference>
<sequence>MPEITRNSTTSNSGKPRPKAMVGLSRKTFFMSGIPVDYY</sequence>
<accession>A0A080LW12</accession>
<feature type="region of interest" description="Disordered" evidence="1">
    <location>
        <begin position="1"/>
        <end position="20"/>
    </location>
</feature>
<evidence type="ECO:0000256" key="1">
    <source>
        <dbReference type="SAM" id="MobiDB-lite"/>
    </source>
</evidence>
<reference evidence="2 3" key="1">
    <citation type="submission" date="2014-02" db="EMBL/GenBank/DDBJ databases">
        <title>Expanding our view of genomic diversity in Candidatus Accumulibacter clades.</title>
        <authorList>
            <person name="Skennerton C.T."/>
            <person name="Barr J.J."/>
            <person name="Slater F.R."/>
            <person name="Bond P.L."/>
            <person name="Tyson G.W."/>
        </authorList>
    </citation>
    <scope>NUCLEOTIDE SEQUENCE [LARGE SCALE GENOMIC DNA]</scope>
    <source>
        <strain evidence="3">BA-91</strain>
    </source>
</reference>
<proteinExistence type="predicted"/>
<evidence type="ECO:0000313" key="3">
    <source>
        <dbReference type="Proteomes" id="UP000020077"/>
    </source>
</evidence>
<gene>
    <name evidence="2" type="ORF">AW09_002918</name>
</gene>
<dbReference type="Proteomes" id="UP000020077">
    <property type="component" value="Unassembled WGS sequence"/>
</dbReference>
<organism evidence="2 3">
    <name type="scientific">Candidatus Accumulibacter phosphatis</name>
    <dbReference type="NCBI Taxonomy" id="327160"/>
    <lineage>
        <taxon>Bacteria</taxon>
        <taxon>Pseudomonadati</taxon>
        <taxon>Pseudomonadota</taxon>
        <taxon>Betaproteobacteria</taxon>
        <taxon>Candidatus Accumulibacter</taxon>
    </lineage>
</organism>
<dbReference type="AlphaFoldDB" id="A0A080LW12"/>
<protein>
    <submittedName>
        <fullName evidence="2">Uncharacterized protein</fullName>
    </submittedName>
</protein>
<name>A0A080LW12_9PROT</name>
<evidence type="ECO:0000313" key="2">
    <source>
        <dbReference type="EMBL" id="KFB71920.1"/>
    </source>
</evidence>